<dbReference type="CDD" id="cd11061">
    <property type="entry name" value="CYP67-like"/>
    <property type="match status" value="1"/>
</dbReference>
<evidence type="ECO:0000256" key="7">
    <source>
        <dbReference type="PIRSR" id="PIRSR602401-1"/>
    </source>
</evidence>
<keyword evidence="4" id="KW-0560">Oxidoreductase</keyword>
<dbReference type="Gene3D" id="1.10.630.10">
    <property type="entry name" value="Cytochrome P450"/>
    <property type="match status" value="1"/>
</dbReference>
<evidence type="ECO:0000256" key="4">
    <source>
        <dbReference type="ARBA" id="ARBA00023002"/>
    </source>
</evidence>
<evidence type="ECO:0000256" key="1">
    <source>
        <dbReference type="ARBA" id="ARBA00001971"/>
    </source>
</evidence>
<keyword evidence="7" id="KW-0349">Heme</keyword>
<feature type="transmembrane region" description="Helical" evidence="8">
    <location>
        <begin position="37"/>
        <end position="56"/>
    </location>
</feature>
<dbReference type="InterPro" id="IPR001128">
    <property type="entry name" value="Cyt_P450"/>
</dbReference>
<dbReference type="GO" id="GO:0005506">
    <property type="term" value="F:iron ion binding"/>
    <property type="evidence" value="ECO:0007669"/>
    <property type="project" value="InterPro"/>
</dbReference>
<feature type="transmembrane region" description="Helical" evidence="8">
    <location>
        <begin position="6"/>
        <end position="25"/>
    </location>
</feature>
<dbReference type="InterPro" id="IPR002401">
    <property type="entry name" value="Cyt_P450_E_grp-I"/>
</dbReference>
<keyword evidence="8" id="KW-0812">Transmembrane</keyword>
<name>A0AAD4CGM2_ASPNN</name>
<organism evidence="9 10">
    <name type="scientific">Aspergillus nanangensis</name>
    <dbReference type="NCBI Taxonomy" id="2582783"/>
    <lineage>
        <taxon>Eukaryota</taxon>
        <taxon>Fungi</taxon>
        <taxon>Dikarya</taxon>
        <taxon>Ascomycota</taxon>
        <taxon>Pezizomycotina</taxon>
        <taxon>Eurotiomycetes</taxon>
        <taxon>Eurotiomycetidae</taxon>
        <taxon>Eurotiales</taxon>
        <taxon>Aspergillaceae</taxon>
        <taxon>Aspergillus</taxon>
        <taxon>Aspergillus subgen. Circumdati</taxon>
    </lineage>
</organism>
<accession>A0AAD4CGM2</accession>
<feature type="transmembrane region" description="Helical" evidence="8">
    <location>
        <begin position="254"/>
        <end position="279"/>
    </location>
</feature>
<dbReference type="PANTHER" id="PTHR24305">
    <property type="entry name" value="CYTOCHROME P450"/>
    <property type="match status" value="1"/>
</dbReference>
<dbReference type="PRINTS" id="PR00463">
    <property type="entry name" value="EP450I"/>
</dbReference>
<keyword evidence="8" id="KW-1133">Transmembrane helix</keyword>
<feature type="binding site" description="axial binding residue" evidence="7">
    <location>
        <position position="486"/>
    </location>
    <ligand>
        <name>heme</name>
        <dbReference type="ChEBI" id="CHEBI:30413"/>
    </ligand>
    <ligandPart>
        <name>Fe</name>
        <dbReference type="ChEBI" id="CHEBI:18248"/>
    </ligandPart>
</feature>
<evidence type="ECO:0000313" key="9">
    <source>
        <dbReference type="EMBL" id="KAF9886095.1"/>
    </source>
</evidence>
<dbReference type="InterPro" id="IPR050121">
    <property type="entry name" value="Cytochrome_P450_monoxygenase"/>
</dbReference>
<keyword evidence="8" id="KW-0472">Membrane</keyword>
<dbReference type="GO" id="GO:0016705">
    <property type="term" value="F:oxidoreductase activity, acting on paired donors, with incorporation or reduction of molecular oxygen"/>
    <property type="evidence" value="ECO:0007669"/>
    <property type="project" value="InterPro"/>
</dbReference>
<dbReference type="PANTHER" id="PTHR24305:SF187">
    <property type="entry name" value="P450, PUTATIVE (EUROFUNG)-RELATED"/>
    <property type="match status" value="1"/>
</dbReference>
<proteinExistence type="inferred from homology"/>
<dbReference type="GO" id="GO:0004497">
    <property type="term" value="F:monooxygenase activity"/>
    <property type="evidence" value="ECO:0007669"/>
    <property type="project" value="UniProtKB-KW"/>
</dbReference>
<comment type="caution">
    <text evidence="9">The sequence shown here is derived from an EMBL/GenBank/DDBJ whole genome shotgun (WGS) entry which is preliminary data.</text>
</comment>
<comment type="similarity">
    <text evidence="2">Belongs to the cytochrome P450 family.</text>
</comment>
<dbReference type="InterPro" id="IPR036396">
    <property type="entry name" value="Cyt_P450_sf"/>
</dbReference>
<reference evidence="9" key="1">
    <citation type="journal article" date="2019" name="Beilstein J. Org. Chem.">
        <title>Nanangenines: drimane sesquiterpenoids as the dominant metabolite cohort of a novel Australian fungus, Aspergillus nanangensis.</title>
        <authorList>
            <person name="Lacey H.J."/>
            <person name="Gilchrist C.L.M."/>
            <person name="Crombie A."/>
            <person name="Kalaitzis J.A."/>
            <person name="Vuong D."/>
            <person name="Rutledge P.J."/>
            <person name="Turner P."/>
            <person name="Pitt J.I."/>
            <person name="Lacey E."/>
            <person name="Chooi Y.H."/>
            <person name="Piggott A.M."/>
        </authorList>
    </citation>
    <scope>NUCLEOTIDE SEQUENCE</scope>
    <source>
        <strain evidence="9">MST-FP2251</strain>
    </source>
</reference>
<dbReference type="GO" id="GO:0020037">
    <property type="term" value="F:heme binding"/>
    <property type="evidence" value="ECO:0007669"/>
    <property type="project" value="InterPro"/>
</dbReference>
<dbReference type="EMBL" id="VCAU01000083">
    <property type="protein sequence ID" value="KAF9886095.1"/>
    <property type="molecule type" value="Genomic_DNA"/>
</dbReference>
<dbReference type="SUPFAM" id="SSF48264">
    <property type="entry name" value="Cytochrome P450"/>
    <property type="match status" value="1"/>
</dbReference>
<gene>
    <name evidence="9" type="ORF">FE257_012030</name>
</gene>
<feature type="transmembrane region" description="Helical" evidence="8">
    <location>
        <begin position="62"/>
        <end position="82"/>
    </location>
</feature>
<evidence type="ECO:0000256" key="6">
    <source>
        <dbReference type="ARBA" id="ARBA00023033"/>
    </source>
</evidence>
<keyword evidence="3 7" id="KW-0479">Metal-binding</keyword>
<dbReference type="Proteomes" id="UP001194746">
    <property type="component" value="Unassembled WGS sequence"/>
</dbReference>
<dbReference type="AlphaFoldDB" id="A0AAD4CGM2"/>
<comment type="cofactor">
    <cofactor evidence="1 7">
        <name>heme</name>
        <dbReference type="ChEBI" id="CHEBI:30413"/>
    </cofactor>
</comment>
<evidence type="ECO:0000256" key="5">
    <source>
        <dbReference type="ARBA" id="ARBA00023004"/>
    </source>
</evidence>
<sequence length="548" mass="61896">MSLPVLTSAAGLSGIFTHLLCFIRGDWEPRVTAIPTVYAAAEAVFLAYTVSAFGPYSVNTLFHFILLNVCHFTGLFASILLYRAFFHRLRNFPGPFPARLSTSWSAYMTLLDFRFGIRLQGLHQQYGDLVRIRPREISICHVDAVQDIHGPGTVCVKGPMYDINLPARSLQMTRDKAFHSRRRRAWDRAFTTSALSEFQPKVLEHCLDLVAQLSARIDQPVNFTSWMKYFSFDVMGDLAFGKSFNMVQTEGDHFILGLFADMQPFLAVSACMPWFFIVLKNLPIVNQKRAWFVNWCSQQVQERQKMGKSRRDLFSYILGDAGNGQNTAVEITQQDLEFDSELAIVAGSDTTSSVMTATIYLLARHPEKLHQLQAEIDQLVPPVDPLSYQSLIKDAPFLHACINETLRLYPAVPAGVPRLTPSSGAIIAGTWIPGDTVVSTPTYALHRDSRYFGQPEKFIPERWTSQPELIYNKDAYSPFLVGSYSCVGKNLAWMEMRLLMYYMVKNFSFRFAPGTEKGVDHLFDGADGFKDFFTARPPGVNLVFSRRG</sequence>
<reference evidence="9" key="2">
    <citation type="submission" date="2020-02" db="EMBL/GenBank/DDBJ databases">
        <authorList>
            <person name="Gilchrist C.L.M."/>
            <person name="Chooi Y.-H."/>
        </authorList>
    </citation>
    <scope>NUCLEOTIDE SEQUENCE</scope>
    <source>
        <strain evidence="9">MST-FP2251</strain>
    </source>
</reference>
<evidence type="ECO:0008006" key="11">
    <source>
        <dbReference type="Google" id="ProtNLM"/>
    </source>
</evidence>
<evidence type="ECO:0000313" key="10">
    <source>
        <dbReference type="Proteomes" id="UP001194746"/>
    </source>
</evidence>
<evidence type="ECO:0000256" key="2">
    <source>
        <dbReference type="ARBA" id="ARBA00010617"/>
    </source>
</evidence>
<protein>
    <recommendedName>
        <fullName evidence="11">Cytochrome P450</fullName>
    </recommendedName>
</protein>
<keyword evidence="5 7" id="KW-0408">Iron</keyword>
<dbReference type="PRINTS" id="PR00385">
    <property type="entry name" value="P450"/>
</dbReference>
<evidence type="ECO:0000256" key="8">
    <source>
        <dbReference type="SAM" id="Phobius"/>
    </source>
</evidence>
<evidence type="ECO:0000256" key="3">
    <source>
        <dbReference type="ARBA" id="ARBA00022723"/>
    </source>
</evidence>
<keyword evidence="10" id="KW-1185">Reference proteome</keyword>
<keyword evidence="6" id="KW-0503">Monooxygenase</keyword>
<dbReference type="Pfam" id="PF00067">
    <property type="entry name" value="p450"/>
    <property type="match status" value="1"/>
</dbReference>